<reference evidence="1 2" key="1">
    <citation type="submission" date="2018-12" db="EMBL/GenBank/DDBJ databases">
        <title>Flammeovirga pectinis sp. nov., isolated from the gut of the Korean scallop, Patinopecten yessoensis.</title>
        <authorList>
            <person name="Bae J.-W."/>
            <person name="Jeong Y.-S."/>
            <person name="Kang W."/>
        </authorList>
    </citation>
    <scope>NUCLEOTIDE SEQUENCE [LARGE SCALE GENOMIC DNA]</scope>
    <source>
        <strain evidence="1 2">L12M1</strain>
    </source>
</reference>
<protein>
    <submittedName>
        <fullName evidence="1">Uncharacterized protein</fullName>
    </submittedName>
</protein>
<name>A0A3Q9FSM1_9BACT</name>
<evidence type="ECO:0000313" key="2">
    <source>
        <dbReference type="Proteomes" id="UP000267268"/>
    </source>
</evidence>
<dbReference type="AlphaFoldDB" id="A0A3Q9FSM1"/>
<organism evidence="1 2">
    <name type="scientific">Flammeovirga pectinis</name>
    <dbReference type="NCBI Taxonomy" id="2494373"/>
    <lineage>
        <taxon>Bacteria</taxon>
        <taxon>Pseudomonadati</taxon>
        <taxon>Bacteroidota</taxon>
        <taxon>Cytophagia</taxon>
        <taxon>Cytophagales</taxon>
        <taxon>Flammeovirgaceae</taxon>
        <taxon>Flammeovirga</taxon>
    </lineage>
</organism>
<sequence length="229" mass="26551">MKYLLTTIVLLLSFNFALYSQTLKVNSKSELDYKLTSLLLFQSLEEKEKDRFSYALLILNSSYDNPIYKSEWYTSIDGMGYKDIFLKSLMVSSDQRKMDKQQINSYVDELNYKKSSTSDFSSMFSFSQENTIGYFKNLSDLKINVISIALTDTSGSYQIIEHTLKLAITKGEKIQIELPVNNLLNARVIQVENTFENKKIDAFEYNEIQKHQLNLLSNKLLEKQEATIE</sequence>
<gene>
    <name evidence="1" type="ORF">EI427_25125</name>
</gene>
<dbReference type="OrthoDB" id="9825141at2"/>
<dbReference type="Proteomes" id="UP000267268">
    <property type="component" value="Chromosome 2"/>
</dbReference>
<proteinExistence type="predicted"/>
<dbReference type="EMBL" id="CP034563">
    <property type="protein sequence ID" value="AZQ65498.1"/>
    <property type="molecule type" value="Genomic_DNA"/>
</dbReference>
<keyword evidence="2" id="KW-1185">Reference proteome</keyword>
<dbReference type="RefSeq" id="WP_126620265.1">
    <property type="nucleotide sequence ID" value="NZ_CP034563.1"/>
</dbReference>
<evidence type="ECO:0000313" key="1">
    <source>
        <dbReference type="EMBL" id="AZQ65498.1"/>
    </source>
</evidence>
<accession>A0A3Q9FSM1</accession>
<dbReference type="KEGG" id="fll:EI427_25125"/>